<protein>
    <submittedName>
        <fullName evidence="2">Uncharacterized protein</fullName>
    </submittedName>
</protein>
<feature type="compositionally biased region" description="Basic residues" evidence="1">
    <location>
        <begin position="155"/>
        <end position="164"/>
    </location>
</feature>
<sequence length="260" mass="30616">MSEMDQKRETVPVDYDMFVFSSYQVSCQEPDIPLGDPEDLLPAHRDSEERYKKHVENIKRFAQERNVHFFEFKKITAPPPFPSTYPDVLDSISGHYGIHFRFISVHKIHTPGAFFFPIPGYTYSPPEDLKPVKPKPVVQEPVKFLKRPPGLPSPRRYKTGKKRYGPNEYQAMPQPIYREQPMPQPIYQEQPMPQPIYQEQQMHQPIYQEQSIMQHRGRKNGRWIGTTSRPIQQVHPFSHFTSEYPSTPPLFYTCGNRMHE</sequence>
<dbReference type="HOGENOM" id="CLU_1070564_0_0_1"/>
<feature type="region of interest" description="Disordered" evidence="1">
    <location>
        <begin position="144"/>
        <end position="169"/>
    </location>
</feature>
<dbReference type="OrthoDB" id="8065273at2759"/>
<dbReference type="AlphaFoldDB" id="E3MKL9"/>
<organism evidence="3">
    <name type="scientific">Caenorhabditis remanei</name>
    <name type="common">Caenorhabditis vulgaris</name>
    <dbReference type="NCBI Taxonomy" id="31234"/>
    <lineage>
        <taxon>Eukaryota</taxon>
        <taxon>Metazoa</taxon>
        <taxon>Ecdysozoa</taxon>
        <taxon>Nematoda</taxon>
        <taxon>Chromadorea</taxon>
        <taxon>Rhabditida</taxon>
        <taxon>Rhabditina</taxon>
        <taxon>Rhabditomorpha</taxon>
        <taxon>Rhabditoidea</taxon>
        <taxon>Rhabditidae</taxon>
        <taxon>Peloderinae</taxon>
        <taxon>Caenorhabditis</taxon>
    </lineage>
</organism>
<evidence type="ECO:0000313" key="3">
    <source>
        <dbReference type="Proteomes" id="UP000008281"/>
    </source>
</evidence>
<reference evidence="2" key="1">
    <citation type="submission" date="2007-07" db="EMBL/GenBank/DDBJ databases">
        <title>PCAP assembly of the Caenorhabditis remanei genome.</title>
        <authorList>
            <consortium name="The Caenorhabditis remanei Sequencing Consortium"/>
            <person name="Wilson R.K."/>
        </authorList>
    </citation>
    <scope>NUCLEOTIDE SEQUENCE [LARGE SCALE GENOMIC DNA]</scope>
    <source>
        <strain evidence="2">PB4641</strain>
    </source>
</reference>
<dbReference type="Proteomes" id="UP000008281">
    <property type="component" value="Unassembled WGS sequence"/>
</dbReference>
<dbReference type="EMBL" id="DS268452">
    <property type="protein sequence ID" value="EFP04034.1"/>
    <property type="molecule type" value="Genomic_DNA"/>
</dbReference>
<proteinExistence type="predicted"/>
<name>E3MKL9_CAERE</name>
<evidence type="ECO:0000313" key="2">
    <source>
        <dbReference type="EMBL" id="EFP04034.1"/>
    </source>
</evidence>
<accession>E3MKL9</accession>
<keyword evidence="3" id="KW-1185">Reference proteome</keyword>
<dbReference type="InParanoid" id="E3MKL9"/>
<gene>
    <name evidence="2" type="ORF">CRE_27701</name>
</gene>
<evidence type="ECO:0000256" key="1">
    <source>
        <dbReference type="SAM" id="MobiDB-lite"/>
    </source>
</evidence>